<dbReference type="GO" id="GO:0005524">
    <property type="term" value="F:ATP binding"/>
    <property type="evidence" value="ECO:0007669"/>
    <property type="project" value="InterPro"/>
</dbReference>
<name>A0A2A9MAK6_BESBE</name>
<accession>A0A2A9MAK6</accession>
<dbReference type="InterPro" id="IPR000719">
    <property type="entry name" value="Prot_kinase_dom"/>
</dbReference>
<reference evidence="3 4" key="1">
    <citation type="submission" date="2017-09" db="EMBL/GenBank/DDBJ databases">
        <title>Genome sequencing of Besnoitia besnoiti strain Bb-Ger1.</title>
        <authorList>
            <person name="Schares G."/>
            <person name="Venepally P."/>
            <person name="Lorenzi H.A."/>
        </authorList>
    </citation>
    <scope>NUCLEOTIDE SEQUENCE [LARGE SCALE GENOMIC DNA]</scope>
    <source>
        <strain evidence="3 4">Bb-Ger1</strain>
    </source>
</reference>
<dbReference type="VEuPathDB" id="ToxoDB:BESB_012590"/>
<dbReference type="PROSITE" id="PS50011">
    <property type="entry name" value="PROTEIN_KINASE_DOM"/>
    <property type="match status" value="1"/>
</dbReference>
<dbReference type="RefSeq" id="XP_029216656.1">
    <property type="nucleotide sequence ID" value="XM_029359989.1"/>
</dbReference>
<evidence type="ECO:0000259" key="2">
    <source>
        <dbReference type="PROSITE" id="PS50011"/>
    </source>
</evidence>
<dbReference type="Pfam" id="PF14531">
    <property type="entry name" value="Kinase-like"/>
    <property type="match status" value="1"/>
</dbReference>
<dbReference type="SUPFAM" id="SSF56112">
    <property type="entry name" value="Protein kinase-like (PK-like)"/>
    <property type="match status" value="1"/>
</dbReference>
<comment type="caution">
    <text evidence="3">The sequence shown here is derived from an EMBL/GenBank/DDBJ whole genome shotgun (WGS) entry which is preliminary data.</text>
</comment>
<dbReference type="KEGG" id="bbes:BESB_012590"/>
<dbReference type="OrthoDB" id="68483at2759"/>
<keyword evidence="4" id="KW-1185">Reference proteome</keyword>
<proteinExistence type="predicted"/>
<organism evidence="3 4">
    <name type="scientific">Besnoitia besnoiti</name>
    <name type="common">Apicomplexan protozoan</name>
    <dbReference type="NCBI Taxonomy" id="94643"/>
    <lineage>
        <taxon>Eukaryota</taxon>
        <taxon>Sar</taxon>
        <taxon>Alveolata</taxon>
        <taxon>Apicomplexa</taxon>
        <taxon>Conoidasida</taxon>
        <taxon>Coccidia</taxon>
        <taxon>Eucoccidiorida</taxon>
        <taxon>Eimeriorina</taxon>
        <taxon>Sarcocystidae</taxon>
        <taxon>Besnoitia</taxon>
    </lineage>
</organism>
<evidence type="ECO:0000256" key="1">
    <source>
        <dbReference type="SAM" id="MobiDB-lite"/>
    </source>
</evidence>
<dbReference type="Gene3D" id="1.10.510.10">
    <property type="entry name" value="Transferase(Phosphotransferase) domain 1"/>
    <property type="match status" value="1"/>
</dbReference>
<evidence type="ECO:0000313" key="4">
    <source>
        <dbReference type="Proteomes" id="UP000224006"/>
    </source>
</evidence>
<sequence>MAPAFLKRLVVEAQKTGLCLPALPGWQKRHRRCLASRQRNNRSKSESSGVSREDAREETTDDSSRIFDEEQGREELAALATEADASVFVMSYASRQVVWSLECQLPPQFLFECNTWRPICPRPPRVWLRRGNAIGLGTKSVFLEVGPAGSNDCPFAAKVFLISSNVIDIDRAFADPDYVDHARALVDKEVHRRMRQEFSIRRLTTQDDPLTLLSDQGLLVPLCWGIVTDLREDMIRVSPEMVATKFLVIYPRMACALGELPFDFLGMSAKLLLTKQCVNVITKFHANGCVHRDLSLDSFMLDFEGHVYLRSIRRAARYTGKPEGLVVPEDPLYLDPDTAISLIRQPQGRLVSMWSRDSWALGVILFVVWFNRLPYSLPEFAHGDPERKVRSLALLPFIERPLDDALVVCRSAIPKEVKELLAGLLRLRGPQRQSPEDISRTSPLFRYVRTGSDSDHGLPRTTPARSSFPALDLFLFQRGRANAVPPGCW</sequence>
<dbReference type="Proteomes" id="UP000224006">
    <property type="component" value="Chromosome IX"/>
</dbReference>
<dbReference type="STRING" id="94643.A0A2A9MAK6"/>
<dbReference type="EMBL" id="NWUJ01000010">
    <property type="protein sequence ID" value="PFH32647.1"/>
    <property type="molecule type" value="Genomic_DNA"/>
</dbReference>
<dbReference type="GeneID" id="40306321"/>
<dbReference type="GO" id="GO:0004672">
    <property type="term" value="F:protein kinase activity"/>
    <property type="evidence" value="ECO:0007669"/>
    <property type="project" value="InterPro"/>
</dbReference>
<feature type="compositionally biased region" description="Basic and acidic residues" evidence="1">
    <location>
        <begin position="51"/>
        <end position="66"/>
    </location>
</feature>
<feature type="domain" description="Protein kinase" evidence="2">
    <location>
        <begin position="128"/>
        <end position="445"/>
    </location>
</feature>
<protein>
    <recommendedName>
        <fullName evidence="2">Protein kinase domain-containing protein</fullName>
    </recommendedName>
</protein>
<dbReference type="InterPro" id="IPR011009">
    <property type="entry name" value="Kinase-like_dom_sf"/>
</dbReference>
<gene>
    <name evidence="3" type="ORF">BESB_012590</name>
</gene>
<feature type="region of interest" description="Disordered" evidence="1">
    <location>
        <begin position="34"/>
        <end position="66"/>
    </location>
</feature>
<dbReference type="AlphaFoldDB" id="A0A2A9MAK6"/>
<dbReference type="InterPro" id="IPR027916">
    <property type="entry name" value="Kinase-like_dom_ROP"/>
</dbReference>
<evidence type="ECO:0000313" key="3">
    <source>
        <dbReference type="EMBL" id="PFH32647.1"/>
    </source>
</evidence>